<evidence type="ECO:0000256" key="2">
    <source>
        <dbReference type="SAM" id="Phobius"/>
    </source>
</evidence>
<feature type="domain" description="Zn(2)-C6 fungal-type" evidence="3">
    <location>
        <begin position="39"/>
        <end position="66"/>
    </location>
</feature>
<name>E5A0Z0_LEPMJ</name>
<dbReference type="InterPro" id="IPR021858">
    <property type="entry name" value="Fun_TF"/>
</dbReference>
<gene>
    <name evidence="4" type="ORF">LEMA_P104170.1</name>
</gene>
<dbReference type="GO" id="GO:0000981">
    <property type="term" value="F:DNA-binding transcription factor activity, RNA polymerase II-specific"/>
    <property type="evidence" value="ECO:0007669"/>
    <property type="project" value="InterPro"/>
</dbReference>
<dbReference type="CDD" id="cd00067">
    <property type="entry name" value="GAL4"/>
    <property type="match status" value="1"/>
</dbReference>
<dbReference type="InterPro" id="IPR053178">
    <property type="entry name" value="Osmoadaptation_assoc"/>
</dbReference>
<sequence>MSSLRTSFAIWKAERKSIIIHLQPLLLHVFKAGGPSAVKRKVRCDETKPQCNTCLRRGTKCPGYRPTQSFILHKFDDQNEKPALIKEDENCYKYANQASTPKQASGNTPTRAAARLQVAEVKPPATPIPKQVSAVATDRIQHLGNFIALYLPRADGPALPPPSALIRGLPTMPANSKVLLAAVDALSAAQIAVDKRNYLLINRSRSLYGTALSQMMQAIQDPVMAVKDETLISTYLLSLYEVFVGISQGHGFFYHMQGLLRLLKQRGPASFENRLSMQIFHAIRYNSLTIGYHMRKASMLDSPEWLAVTVKASKLDPYVALNDICIAIPRLLERTDKVAANGNPQAEIDSLLEDSQDLANRAFEWISLFERHGPRYDKVSVDSMLGFLNICSDRLFDPVFDFHYFSAGICYMIYWMSMLIMQGNTFKLLRQHRKLEMKQLVMWDRQLVGYADCICRSIPYNCRPFTGYTAKFGSLTPLVVARKFYEARGAKKEAGWCETVYLGARVPGLYQSATPLEPLKEVKDTVKDSNKFI</sequence>
<dbReference type="OrthoDB" id="4491390at2759"/>
<keyword evidence="5" id="KW-1185">Reference proteome</keyword>
<dbReference type="AlphaFoldDB" id="E5A0Z0"/>
<dbReference type="Proteomes" id="UP000002668">
    <property type="component" value="Genome"/>
</dbReference>
<dbReference type="HOGENOM" id="CLU_021599_6_0_1"/>
<keyword evidence="2" id="KW-0812">Transmembrane</keyword>
<dbReference type="PANTHER" id="PTHR38111:SF2">
    <property type="entry name" value="FINGER DOMAIN PROTEIN, PUTATIVE (AFU_ORTHOLOGUE AFUA_1G01560)-RELATED"/>
    <property type="match status" value="1"/>
</dbReference>
<dbReference type="GO" id="GO:0008270">
    <property type="term" value="F:zinc ion binding"/>
    <property type="evidence" value="ECO:0007669"/>
    <property type="project" value="InterPro"/>
</dbReference>
<evidence type="ECO:0000259" key="3">
    <source>
        <dbReference type="Pfam" id="PF00172"/>
    </source>
</evidence>
<keyword evidence="2" id="KW-1133">Transmembrane helix</keyword>
<dbReference type="VEuPathDB" id="FungiDB:LEMA_P104170.1"/>
<feature type="transmembrane region" description="Helical" evidence="2">
    <location>
        <begin position="402"/>
        <end position="421"/>
    </location>
</feature>
<reference evidence="5" key="1">
    <citation type="journal article" date="2011" name="Nat. Commun.">
        <title>Effector diversification within compartments of the Leptosphaeria maculans genome affected by Repeat-Induced Point mutations.</title>
        <authorList>
            <person name="Rouxel T."/>
            <person name="Grandaubert J."/>
            <person name="Hane J.K."/>
            <person name="Hoede C."/>
            <person name="van de Wouw A.P."/>
            <person name="Couloux A."/>
            <person name="Dominguez V."/>
            <person name="Anthouard V."/>
            <person name="Bally P."/>
            <person name="Bourras S."/>
            <person name="Cozijnsen A.J."/>
            <person name="Ciuffetti L.M."/>
            <person name="Degrave A."/>
            <person name="Dilmaghani A."/>
            <person name="Duret L."/>
            <person name="Fudal I."/>
            <person name="Goodwin S.B."/>
            <person name="Gout L."/>
            <person name="Glaser N."/>
            <person name="Linglin J."/>
            <person name="Kema G.H.J."/>
            <person name="Lapalu N."/>
            <person name="Lawrence C.B."/>
            <person name="May K."/>
            <person name="Meyer M."/>
            <person name="Ollivier B."/>
            <person name="Poulain J."/>
            <person name="Schoch C.L."/>
            <person name="Simon A."/>
            <person name="Spatafora J.W."/>
            <person name="Stachowiak A."/>
            <person name="Turgeon B.G."/>
            <person name="Tyler B.M."/>
            <person name="Vincent D."/>
            <person name="Weissenbach J."/>
            <person name="Amselem J."/>
            <person name="Quesneville H."/>
            <person name="Oliver R.P."/>
            <person name="Wincker P."/>
            <person name="Balesdent M.-H."/>
            <person name="Howlett B.J."/>
        </authorList>
    </citation>
    <scope>NUCLEOTIDE SEQUENCE [LARGE SCALE GENOMIC DNA]</scope>
    <source>
        <strain evidence="5">JN3 / isolate v23.1.3 / race Av1-4-5-6-7-8</strain>
    </source>
</reference>
<dbReference type="Gene3D" id="4.10.240.10">
    <property type="entry name" value="Zn(2)-C6 fungal-type DNA-binding domain"/>
    <property type="match status" value="1"/>
</dbReference>
<proteinExistence type="predicted"/>
<keyword evidence="2" id="KW-0472">Membrane</keyword>
<dbReference type="PANTHER" id="PTHR38111">
    <property type="entry name" value="ZN(2)-C6 FUNGAL-TYPE DOMAIN-CONTAINING PROTEIN-RELATED"/>
    <property type="match status" value="1"/>
</dbReference>
<keyword evidence="1" id="KW-0539">Nucleus</keyword>
<dbReference type="EMBL" id="FP929131">
    <property type="protein sequence ID" value="CBX97286.1"/>
    <property type="molecule type" value="Genomic_DNA"/>
</dbReference>
<dbReference type="SUPFAM" id="SSF57701">
    <property type="entry name" value="Zn2/Cys6 DNA-binding domain"/>
    <property type="match status" value="1"/>
</dbReference>
<accession>E5A0Z0</accession>
<evidence type="ECO:0000313" key="5">
    <source>
        <dbReference type="Proteomes" id="UP000002668"/>
    </source>
</evidence>
<dbReference type="InParanoid" id="E5A0Z0"/>
<dbReference type="Pfam" id="PF00172">
    <property type="entry name" value="Zn_clus"/>
    <property type="match status" value="1"/>
</dbReference>
<dbReference type="InterPro" id="IPR001138">
    <property type="entry name" value="Zn2Cys6_DnaBD"/>
</dbReference>
<protein>
    <recommendedName>
        <fullName evidence="3">Zn(2)-C6 fungal-type domain-containing protein</fullName>
    </recommendedName>
</protein>
<dbReference type="STRING" id="985895.E5A0Z0"/>
<organism evidence="5">
    <name type="scientific">Leptosphaeria maculans (strain JN3 / isolate v23.1.3 / race Av1-4-5-6-7-8)</name>
    <name type="common">Blackleg fungus</name>
    <name type="synonym">Phoma lingam</name>
    <dbReference type="NCBI Taxonomy" id="985895"/>
    <lineage>
        <taxon>Eukaryota</taxon>
        <taxon>Fungi</taxon>
        <taxon>Dikarya</taxon>
        <taxon>Ascomycota</taxon>
        <taxon>Pezizomycotina</taxon>
        <taxon>Dothideomycetes</taxon>
        <taxon>Pleosporomycetidae</taxon>
        <taxon>Pleosporales</taxon>
        <taxon>Pleosporineae</taxon>
        <taxon>Leptosphaeriaceae</taxon>
        <taxon>Plenodomus</taxon>
        <taxon>Plenodomus lingam/Leptosphaeria maculans species complex</taxon>
    </lineage>
</organism>
<evidence type="ECO:0000313" key="4">
    <source>
        <dbReference type="EMBL" id="CBX97286.1"/>
    </source>
</evidence>
<dbReference type="OMA" id="KCPGYRP"/>
<evidence type="ECO:0000256" key="1">
    <source>
        <dbReference type="ARBA" id="ARBA00023242"/>
    </source>
</evidence>
<dbReference type="eggNOG" id="ENOG502SQ1T">
    <property type="taxonomic scope" value="Eukaryota"/>
</dbReference>
<dbReference type="Pfam" id="PF11951">
    <property type="entry name" value="Fungal_trans_2"/>
    <property type="match status" value="1"/>
</dbReference>
<dbReference type="InterPro" id="IPR036864">
    <property type="entry name" value="Zn2-C6_fun-type_DNA-bd_sf"/>
</dbReference>